<keyword evidence="10" id="KW-0732">Signal</keyword>
<organism evidence="11 12">
    <name type="scientific">Chironomus riparius</name>
    <dbReference type="NCBI Taxonomy" id="315576"/>
    <lineage>
        <taxon>Eukaryota</taxon>
        <taxon>Metazoa</taxon>
        <taxon>Ecdysozoa</taxon>
        <taxon>Arthropoda</taxon>
        <taxon>Hexapoda</taxon>
        <taxon>Insecta</taxon>
        <taxon>Pterygota</taxon>
        <taxon>Neoptera</taxon>
        <taxon>Endopterygota</taxon>
        <taxon>Diptera</taxon>
        <taxon>Nematocera</taxon>
        <taxon>Chironomoidea</taxon>
        <taxon>Chironomidae</taxon>
        <taxon>Chironominae</taxon>
        <taxon>Chironomus</taxon>
    </lineage>
</organism>
<evidence type="ECO:0000256" key="6">
    <source>
        <dbReference type="ARBA" id="ARBA00023004"/>
    </source>
</evidence>
<dbReference type="Gene3D" id="1.10.630.10">
    <property type="entry name" value="Cytochrome P450"/>
    <property type="match status" value="1"/>
</dbReference>
<evidence type="ECO:0000256" key="3">
    <source>
        <dbReference type="ARBA" id="ARBA00022617"/>
    </source>
</evidence>
<dbReference type="Pfam" id="PF00067">
    <property type="entry name" value="p450"/>
    <property type="match status" value="1"/>
</dbReference>
<dbReference type="InterPro" id="IPR017972">
    <property type="entry name" value="Cyt_P450_CS"/>
</dbReference>
<name>A0A9N9WUZ8_9DIPT</name>
<evidence type="ECO:0000256" key="1">
    <source>
        <dbReference type="ARBA" id="ARBA00001971"/>
    </source>
</evidence>
<feature type="binding site" description="axial binding residue" evidence="8">
    <location>
        <position position="448"/>
    </location>
    <ligand>
        <name>heme</name>
        <dbReference type="ChEBI" id="CHEBI:30413"/>
    </ligand>
    <ligandPart>
        <name>Fe</name>
        <dbReference type="ChEBI" id="CHEBI:18248"/>
    </ligandPart>
</feature>
<keyword evidence="7 9" id="KW-0503">Monooxygenase</keyword>
<dbReference type="AlphaFoldDB" id="A0A9N9WUZ8"/>
<dbReference type="PROSITE" id="PS00086">
    <property type="entry name" value="CYTOCHROME_P450"/>
    <property type="match status" value="1"/>
</dbReference>
<evidence type="ECO:0000256" key="2">
    <source>
        <dbReference type="ARBA" id="ARBA00010617"/>
    </source>
</evidence>
<dbReference type="InterPro" id="IPR050196">
    <property type="entry name" value="Cytochrome_P450_Monoox"/>
</dbReference>
<evidence type="ECO:0000256" key="7">
    <source>
        <dbReference type="ARBA" id="ARBA00023033"/>
    </source>
</evidence>
<keyword evidence="12" id="KW-1185">Reference proteome</keyword>
<dbReference type="GO" id="GO:0016705">
    <property type="term" value="F:oxidoreductase activity, acting on paired donors, with incorporation or reduction of molecular oxygen"/>
    <property type="evidence" value="ECO:0007669"/>
    <property type="project" value="InterPro"/>
</dbReference>
<keyword evidence="4 8" id="KW-0479">Metal-binding</keyword>
<reference evidence="11" key="1">
    <citation type="submission" date="2022-01" db="EMBL/GenBank/DDBJ databases">
        <authorList>
            <person name="King R."/>
        </authorList>
    </citation>
    <scope>NUCLEOTIDE SEQUENCE</scope>
</reference>
<protein>
    <recommendedName>
        <fullName evidence="13">Cytochrome P450</fullName>
    </recommendedName>
</protein>
<dbReference type="InterPro" id="IPR036396">
    <property type="entry name" value="Cyt_P450_sf"/>
</dbReference>
<dbReference type="GO" id="GO:0004497">
    <property type="term" value="F:monooxygenase activity"/>
    <property type="evidence" value="ECO:0007669"/>
    <property type="project" value="UniProtKB-KW"/>
</dbReference>
<keyword evidence="5 9" id="KW-0560">Oxidoreductase</keyword>
<feature type="chain" id="PRO_5040240361" description="Cytochrome P450" evidence="10">
    <location>
        <begin position="22"/>
        <end position="501"/>
    </location>
</feature>
<evidence type="ECO:0000256" key="4">
    <source>
        <dbReference type="ARBA" id="ARBA00022723"/>
    </source>
</evidence>
<evidence type="ECO:0000313" key="11">
    <source>
        <dbReference type="EMBL" id="CAG9805014.1"/>
    </source>
</evidence>
<keyword evidence="6 8" id="KW-0408">Iron</keyword>
<dbReference type="PRINTS" id="PR00463">
    <property type="entry name" value="EP450I"/>
</dbReference>
<evidence type="ECO:0000256" key="10">
    <source>
        <dbReference type="SAM" id="SignalP"/>
    </source>
</evidence>
<evidence type="ECO:0000313" key="12">
    <source>
        <dbReference type="Proteomes" id="UP001153620"/>
    </source>
</evidence>
<dbReference type="PANTHER" id="PTHR24291">
    <property type="entry name" value="CYTOCHROME P450 FAMILY 4"/>
    <property type="match status" value="1"/>
</dbReference>
<evidence type="ECO:0008006" key="13">
    <source>
        <dbReference type="Google" id="ProtNLM"/>
    </source>
</evidence>
<comment type="similarity">
    <text evidence="2 9">Belongs to the cytochrome P450 family.</text>
</comment>
<dbReference type="EMBL" id="OU895878">
    <property type="protein sequence ID" value="CAG9805014.1"/>
    <property type="molecule type" value="Genomic_DNA"/>
</dbReference>
<evidence type="ECO:0000256" key="9">
    <source>
        <dbReference type="RuleBase" id="RU000461"/>
    </source>
</evidence>
<dbReference type="SUPFAM" id="SSF48264">
    <property type="entry name" value="Cytochrome P450"/>
    <property type="match status" value="1"/>
</dbReference>
<proteinExistence type="inferred from homology"/>
<dbReference type="OrthoDB" id="1470350at2759"/>
<sequence>MLFLWFGLLVIVLLFVYDKFGFKDPRKVKCANLFAGPPTFPIIGNSLLYLRRKPEDVMPLIQYYFDTFGDTMRIWVFKRLVILTKDPRLFEILLSNQRQLTKNNLYEHLYEWLGNGLLISTGQKWFTRRKIITPTFHFKILQQFVDVFNQQNRVFVNKLKEMKSVQPFDIYGMVTLMSLDIICQTSMGVELNAQITNSEYAQTVREMTYVITNRMMQFWKRPDVIFNLSKDKVLYDKYLEVLHRFTRNIIEKRREMIVNEDIEIPDLDDESVGMKKRLALLDVLLKSTVNGQPLTNAEIAEEVDTFMFEGHDTVTAATTFTLYLLSQHPEAQQKVYEEVNKIVGDDLDVYPTYNQLLDMKYLECCIKESLRLYPPVPMIGRSMDEDLDFDGKIIPATVNVNLSIYHANRDPLYFDDPEEFKPERFLDKVLKNENAFVYVPFSAGQRNCIGQKFAMLELKSTMCNILRNFELTKSDVELKIMTQMTLKSSTGVHVGFKPRWQ</sequence>
<dbReference type="Proteomes" id="UP001153620">
    <property type="component" value="Chromosome 2"/>
</dbReference>
<gene>
    <name evidence="11" type="ORF">CHIRRI_LOCUS7892</name>
</gene>
<dbReference type="PANTHER" id="PTHR24291:SF187">
    <property type="entry name" value="CYTOCHROME P450 4AE1-RELATED"/>
    <property type="match status" value="1"/>
</dbReference>
<accession>A0A9N9WUZ8</accession>
<dbReference type="CDD" id="cd20628">
    <property type="entry name" value="CYP4"/>
    <property type="match status" value="1"/>
</dbReference>
<evidence type="ECO:0000256" key="8">
    <source>
        <dbReference type="PIRSR" id="PIRSR602401-1"/>
    </source>
</evidence>
<dbReference type="InterPro" id="IPR001128">
    <property type="entry name" value="Cyt_P450"/>
</dbReference>
<dbReference type="PRINTS" id="PR00385">
    <property type="entry name" value="P450"/>
</dbReference>
<dbReference type="GO" id="GO:0020037">
    <property type="term" value="F:heme binding"/>
    <property type="evidence" value="ECO:0007669"/>
    <property type="project" value="InterPro"/>
</dbReference>
<dbReference type="InterPro" id="IPR002401">
    <property type="entry name" value="Cyt_P450_E_grp-I"/>
</dbReference>
<comment type="cofactor">
    <cofactor evidence="1 8">
        <name>heme</name>
        <dbReference type="ChEBI" id="CHEBI:30413"/>
    </cofactor>
</comment>
<feature type="signal peptide" evidence="10">
    <location>
        <begin position="1"/>
        <end position="21"/>
    </location>
</feature>
<reference evidence="11" key="2">
    <citation type="submission" date="2022-10" db="EMBL/GenBank/DDBJ databases">
        <authorList>
            <consortium name="ENA_rothamsted_submissions"/>
            <consortium name="culmorum"/>
            <person name="King R."/>
        </authorList>
    </citation>
    <scope>NUCLEOTIDE SEQUENCE</scope>
</reference>
<dbReference type="GO" id="GO:0005506">
    <property type="term" value="F:iron ion binding"/>
    <property type="evidence" value="ECO:0007669"/>
    <property type="project" value="InterPro"/>
</dbReference>
<evidence type="ECO:0000256" key="5">
    <source>
        <dbReference type="ARBA" id="ARBA00023002"/>
    </source>
</evidence>
<keyword evidence="3 8" id="KW-0349">Heme</keyword>